<dbReference type="OrthoDB" id="9810135at2"/>
<comment type="similarity">
    <text evidence="1">Belongs to the helicase family. UvrD subfamily.</text>
</comment>
<evidence type="ECO:0000256" key="13">
    <source>
        <dbReference type="SAM" id="Coils"/>
    </source>
</evidence>
<keyword evidence="2 12" id="KW-0547">Nucleotide-binding</keyword>
<evidence type="ECO:0000256" key="1">
    <source>
        <dbReference type="ARBA" id="ARBA00009922"/>
    </source>
</evidence>
<evidence type="ECO:0000256" key="14">
    <source>
        <dbReference type="SAM" id="MobiDB-lite"/>
    </source>
</evidence>
<keyword evidence="13" id="KW-0175">Coiled coil</keyword>
<dbReference type="Pfam" id="PF13361">
    <property type="entry name" value="UvrD_C"/>
    <property type="match status" value="1"/>
</dbReference>
<accession>A0A5S9IUA4</accession>
<organism evidence="17 18">
    <name type="scientific">Uabimicrobium amorphum</name>
    <dbReference type="NCBI Taxonomy" id="2596890"/>
    <lineage>
        <taxon>Bacteria</taxon>
        <taxon>Pseudomonadati</taxon>
        <taxon>Planctomycetota</taxon>
        <taxon>Candidatus Uabimicrobiia</taxon>
        <taxon>Candidatus Uabimicrobiales</taxon>
        <taxon>Candidatus Uabimicrobiaceae</taxon>
        <taxon>Candidatus Uabimicrobium</taxon>
    </lineage>
</organism>
<dbReference type="Gene3D" id="1.10.486.10">
    <property type="entry name" value="PCRA, domain 4"/>
    <property type="match status" value="1"/>
</dbReference>
<comment type="catalytic activity">
    <reaction evidence="8">
        <text>Couples ATP hydrolysis with the unwinding of duplex DNA by translocating in the 3'-5' direction.</text>
        <dbReference type="EC" id="5.6.2.4"/>
    </reaction>
</comment>
<dbReference type="InterPro" id="IPR014016">
    <property type="entry name" value="UvrD-like_ATP-bd"/>
</dbReference>
<sequence length="1093" mass="124674">MIFTADLHIHSRFSRATSKQLTFPNLYRWGQLKGLNLIGTGDFTHPAWFAEIEEYLEPFADTGLFKLKREYAEKIDREIPSACRQDVYFMLTVEISNIYKKNGRTRKLHHVVCAPDMETVKRIQFELGKIGNLASDGRPILGLDSRDMLEILLNISPEAYLIPAHIWTPWFSLFGSKSGFDHIEECFEDLTPHIFAAETGLSSDPEMNWRCSQLDGITMISNSDAHSPSKLAREANIFNTQMDYRAIFEALKTGDKNAFLGTIEFYPEEGKYHLDGHRKCNVCLEPEETINNKGLCPVCKKPVTVGVMHRVNELADRKLGFQPPRSFPSESLVGLETALSQILGYGPTSKKVQGQYHKMMHNYGCELEILRSVEIEKIRKDMPLIAEGIRRVRTGELHIESGYDGEFGKICLFRPGEAKNFTLQPSFLVAWGEEPQAEKLARQEFKDVKNDNKNEQETTPSLGGLTAQQKEAVEHSGKPLIIVAGPGTGKTKTLTSRVCHLINNGVDPQKVLAVTFTNKAANDLERRLHDTLGEEVGCEVFVATFHRFGLSILRRHSDKIGLKRVKVCTRAEVLPYLRLHFPELSSKEIIARLNVISQCKSKLEDVNFASEDQDFYHEYCRILQTIQAVDVDDLIYLSVKILQENPEIQTQYQQQFTTILIDEYQDINKSQYALFRLLLGPHSDVCVIGDPDQAIYGFRGADVGYFLQFNEDFPDAKTIFLNDNFRCPQPIIHCAQQIIAANKSHVKRKMSARKQQLHSGIAYYECPSDKSEAEFVVHTVEKMIGGTSHFSIDSSRVEGDIPELQLDFSHFAVLFRSRQQLKKLEEAFERSGIPYRVVGQESVLSDAKIRLVTAWLSLIKNSQQLSLWYQVLSALPGIGKNSLVTLYQNSSGQDLMEALEQNIKSLKNETLSIIKDFYEFTTKIKARSVHKKIQKLWDHKEYGGYFRPEEEATCSYLLQMASTYTNNDDFINDISLTNHEDMYPGGKVRLMTLHAAKGLEFPVVFVCGCEESLIPYTLKDTDIEEERRLLYVGMTRAENFLYLTGSKSRLLNGQTKEMQSSRFLNTVKDDIYKKLEFKERKNKKSDQMTLFDF</sequence>
<dbReference type="SUPFAM" id="SSF52540">
    <property type="entry name" value="P-loop containing nucleoside triphosphate hydrolases"/>
    <property type="match status" value="1"/>
</dbReference>
<dbReference type="InterPro" id="IPR027417">
    <property type="entry name" value="P-loop_NTPase"/>
</dbReference>
<evidence type="ECO:0000313" key="17">
    <source>
        <dbReference type="EMBL" id="BBM87897.1"/>
    </source>
</evidence>
<evidence type="ECO:0000259" key="15">
    <source>
        <dbReference type="PROSITE" id="PS51198"/>
    </source>
</evidence>
<dbReference type="RefSeq" id="WP_151971889.1">
    <property type="nucleotide sequence ID" value="NZ_AP019860.1"/>
</dbReference>
<dbReference type="EMBL" id="AP019860">
    <property type="protein sequence ID" value="BBM87897.1"/>
    <property type="molecule type" value="Genomic_DNA"/>
</dbReference>
<feature type="binding site" evidence="12">
    <location>
        <begin position="484"/>
        <end position="491"/>
    </location>
    <ligand>
        <name>ATP</name>
        <dbReference type="ChEBI" id="CHEBI:30616"/>
    </ligand>
</feature>
<dbReference type="PROSITE" id="PS51217">
    <property type="entry name" value="UVRD_HELICASE_CTER"/>
    <property type="match status" value="1"/>
</dbReference>
<gene>
    <name evidence="17" type="ORF">UABAM_06312</name>
</gene>
<evidence type="ECO:0000256" key="4">
    <source>
        <dbReference type="ARBA" id="ARBA00022806"/>
    </source>
</evidence>
<dbReference type="PANTHER" id="PTHR11070:SF2">
    <property type="entry name" value="ATP-DEPENDENT DNA HELICASE SRS2"/>
    <property type="match status" value="1"/>
</dbReference>
<feature type="coiled-coil region" evidence="13">
    <location>
        <begin position="889"/>
        <end position="916"/>
    </location>
</feature>
<dbReference type="InterPro" id="IPR013986">
    <property type="entry name" value="DExx_box_DNA_helicase_dom_sf"/>
</dbReference>
<evidence type="ECO:0000256" key="5">
    <source>
        <dbReference type="ARBA" id="ARBA00022840"/>
    </source>
</evidence>
<dbReference type="AlphaFoldDB" id="A0A5S9IUA4"/>
<keyword evidence="5 12" id="KW-0067">ATP-binding</keyword>
<proteinExistence type="inferred from homology"/>
<dbReference type="SUPFAM" id="SSF89550">
    <property type="entry name" value="PHP domain-like"/>
    <property type="match status" value="1"/>
</dbReference>
<feature type="compositionally biased region" description="Basic and acidic residues" evidence="14">
    <location>
        <begin position="447"/>
        <end position="456"/>
    </location>
</feature>
<evidence type="ECO:0000256" key="3">
    <source>
        <dbReference type="ARBA" id="ARBA00022801"/>
    </source>
</evidence>
<dbReference type="PROSITE" id="PS51198">
    <property type="entry name" value="UVRD_HELICASE_ATP_BIND"/>
    <property type="match status" value="1"/>
</dbReference>
<protein>
    <recommendedName>
        <fullName evidence="9">DNA 3'-5' helicase</fullName>
        <ecNumber evidence="9">5.6.2.4</ecNumber>
    </recommendedName>
    <alternativeName>
        <fullName evidence="10">DNA 3'-5' helicase II</fullName>
    </alternativeName>
</protein>
<dbReference type="Gene3D" id="3.20.20.140">
    <property type="entry name" value="Metal-dependent hydrolases"/>
    <property type="match status" value="1"/>
</dbReference>
<feature type="domain" description="UvrD-like helicase C-terminal" evidence="16">
    <location>
        <begin position="729"/>
        <end position="998"/>
    </location>
</feature>
<dbReference type="GO" id="GO:0003677">
    <property type="term" value="F:DNA binding"/>
    <property type="evidence" value="ECO:0007669"/>
    <property type="project" value="UniProtKB-KW"/>
</dbReference>
<evidence type="ECO:0000259" key="16">
    <source>
        <dbReference type="PROSITE" id="PS51217"/>
    </source>
</evidence>
<dbReference type="CDD" id="cd18807">
    <property type="entry name" value="SF1_C_UvrD"/>
    <property type="match status" value="1"/>
</dbReference>
<evidence type="ECO:0000313" key="18">
    <source>
        <dbReference type="Proteomes" id="UP000326354"/>
    </source>
</evidence>
<evidence type="ECO:0000256" key="7">
    <source>
        <dbReference type="ARBA" id="ARBA00023235"/>
    </source>
</evidence>
<feature type="region of interest" description="Disordered" evidence="14">
    <location>
        <begin position="447"/>
        <end position="466"/>
    </location>
</feature>
<evidence type="ECO:0000256" key="12">
    <source>
        <dbReference type="PROSITE-ProRule" id="PRU00560"/>
    </source>
</evidence>
<evidence type="ECO:0000256" key="6">
    <source>
        <dbReference type="ARBA" id="ARBA00023125"/>
    </source>
</evidence>
<dbReference type="KEGG" id="uam:UABAM_06312"/>
<evidence type="ECO:0000256" key="8">
    <source>
        <dbReference type="ARBA" id="ARBA00034617"/>
    </source>
</evidence>
<evidence type="ECO:0000256" key="9">
    <source>
        <dbReference type="ARBA" id="ARBA00034808"/>
    </source>
</evidence>
<evidence type="ECO:0000256" key="2">
    <source>
        <dbReference type="ARBA" id="ARBA00022741"/>
    </source>
</evidence>
<reference evidence="17 18" key="1">
    <citation type="submission" date="2019-08" db="EMBL/GenBank/DDBJ databases">
        <title>Complete genome sequence of Candidatus Uab amorphum.</title>
        <authorList>
            <person name="Shiratori T."/>
            <person name="Suzuki S."/>
            <person name="Kakizawa Y."/>
            <person name="Ishida K."/>
        </authorList>
    </citation>
    <scope>NUCLEOTIDE SEQUENCE [LARGE SCALE GENOMIC DNA]</scope>
    <source>
        <strain evidence="17 18">SRT547</strain>
    </source>
</reference>
<keyword evidence="3 12" id="KW-0378">Hydrolase</keyword>
<dbReference type="PANTHER" id="PTHR11070">
    <property type="entry name" value="UVRD / RECB / PCRA DNA HELICASE FAMILY MEMBER"/>
    <property type="match status" value="1"/>
</dbReference>
<dbReference type="GO" id="GO:0016887">
    <property type="term" value="F:ATP hydrolysis activity"/>
    <property type="evidence" value="ECO:0007669"/>
    <property type="project" value="RHEA"/>
</dbReference>
<dbReference type="Proteomes" id="UP000326354">
    <property type="component" value="Chromosome"/>
</dbReference>
<dbReference type="GO" id="GO:0000725">
    <property type="term" value="P:recombinational repair"/>
    <property type="evidence" value="ECO:0007669"/>
    <property type="project" value="TreeGrafter"/>
</dbReference>
<dbReference type="GO" id="GO:0005524">
    <property type="term" value="F:ATP binding"/>
    <property type="evidence" value="ECO:0007669"/>
    <property type="project" value="UniProtKB-UniRule"/>
</dbReference>
<keyword evidence="18" id="KW-1185">Reference proteome</keyword>
<keyword evidence="4 12" id="KW-0347">Helicase</keyword>
<dbReference type="CDD" id="cd17932">
    <property type="entry name" value="DEXQc_UvrD"/>
    <property type="match status" value="1"/>
</dbReference>
<dbReference type="GO" id="GO:0043138">
    <property type="term" value="F:3'-5' DNA helicase activity"/>
    <property type="evidence" value="ECO:0007669"/>
    <property type="project" value="UniProtKB-EC"/>
</dbReference>
<feature type="compositionally biased region" description="Polar residues" evidence="14">
    <location>
        <begin position="457"/>
        <end position="466"/>
    </location>
</feature>
<dbReference type="InterPro" id="IPR000212">
    <property type="entry name" value="DNA_helicase_UvrD/REP"/>
</dbReference>
<evidence type="ECO:0000256" key="10">
    <source>
        <dbReference type="ARBA" id="ARBA00034923"/>
    </source>
</evidence>
<keyword evidence="7" id="KW-0413">Isomerase</keyword>
<dbReference type="InterPro" id="IPR014017">
    <property type="entry name" value="DNA_helicase_UvrD-like_C"/>
</dbReference>
<dbReference type="Gene3D" id="1.10.10.160">
    <property type="match status" value="1"/>
</dbReference>
<dbReference type="InterPro" id="IPR016195">
    <property type="entry name" value="Pol/histidinol_Pase-like"/>
</dbReference>
<evidence type="ECO:0000256" key="11">
    <source>
        <dbReference type="ARBA" id="ARBA00048988"/>
    </source>
</evidence>
<feature type="domain" description="UvrD-like helicase ATP-binding" evidence="15">
    <location>
        <begin position="463"/>
        <end position="728"/>
    </location>
</feature>
<comment type="catalytic activity">
    <reaction evidence="11">
        <text>ATP + H2O = ADP + phosphate + H(+)</text>
        <dbReference type="Rhea" id="RHEA:13065"/>
        <dbReference type="ChEBI" id="CHEBI:15377"/>
        <dbReference type="ChEBI" id="CHEBI:15378"/>
        <dbReference type="ChEBI" id="CHEBI:30616"/>
        <dbReference type="ChEBI" id="CHEBI:43474"/>
        <dbReference type="ChEBI" id="CHEBI:456216"/>
        <dbReference type="EC" id="5.6.2.4"/>
    </reaction>
</comment>
<keyword evidence="6" id="KW-0238">DNA-binding</keyword>
<dbReference type="CDD" id="cd19067">
    <property type="entry name" value="PfuEndoQ-like"/>
    <property type="match status" value="1"/>
</dbReference>
<dbReference type="EC" id="5.6.2.4" evidence="9"/>
<dbReference type="Pfam" id="PF00580">
    <property type="entry name" value="UvrD-helicase"/>
    <property type="match status" value="1"/>
</dbReference>
<name>A0A5S9IUA4_UABAM</name>
<dbReference type="Gene3D" id="3.40.50.300">
    <property type="entry name" value="P-loop containing nucleotide triphosphate hydrolases"/>
    <property type="match status" value="2"/>
</dbReference>